<feature type="compositionally biased region" description="Basic and acidic residues" evidence="1">
    <location>
        <begin position="322"/>
        <end position="332"/>
    </location>
</feature>
<feature type="region of interest" description="Disordered" evidence="1">
    <location>
        <begin position="301"/>
        <end position="356"/>
    </location>
</feature>
<accession>A0A162Y8C2</accession>
<name>A0A162Y8C2_PHYB8</name>
<dbReference type="Pfam" id="PF00339">
    <property type="entry name" value="Arrestin_N"/>
    <property type="match status" value="1"/>
</dbReference>
<dbReference type="VEuPathDB" id="FungiDB:PHYBLDRAFT_185396"/>
<dbReference type="InterPro" id="IPR050357">
    <property type="entry name" value="Arrestin_domain-protein"/>
</dbReference>
<dbReference type="STRING" id="763407.A0A162Y8C2"/>
<feature type="compositionally biased region" description="Low complexity" evidence="1">
    <location>
        <begin position="456"/>
        <end position="481"/>
    </location>
</feature>
<feature type="domain" description="Arrestin-like N-terminal" evidence="2">
    <location>
        <begin position="33"/>
        <end position="142"/>
    </location>
</feature>
<organism evidence="3 4">
    <name type="scientific">Phycomyces blakesleeanus (strain ATCC 8743b / DSM 1359 / FGSC 10004 / NBRC 33097 / NRRL 1555)</name>
    <dbReference type="NCBI Taxonomy" id="763407"/>
    <lineage>
        <taxon>Eukaryota</taxon>
        <taxon>Fungi</taxon>
        <taxon>Fungi incertae sedis</taxon>
        <taxon>Mucoromycota</taxon>
        <taxon>Mucoromycotina</taxon>
        <taxon>Mucoromycetes</taxon>
        <taxon>Mucorales</taxon>
        <taxon>Phycomycetaceae</taxon>
        <taxon>Phycomyces</taxon>
    </lineage>
</organism>
<sequence length="487" mass="54111">MPHAKEDATFTFNIDPSFTGVMTGFANDESEGCTLSGTCVATVHRPVKVRRLLVWFEGRCKVTLKSTNYGMPNPETSERRTLFTKDARFFGDDGQIHTLMPGEYSYPFSFDLPSNLPSSFRGKRGYIRYRLQAAIYRPMFANNISAVKEVCLRRCLMDDLVPFADTLETVHGKINTHKLNYSATAPNMVYREGGLIRLNVAMSVIKPETQVVRSVTCALRERVHYRTTDHQSNTVLHKTDDLYPLGYSTFYPSKNADYDPAQKHDYNAVFRVCPRVNLDTNCRLIKVSHAVIVNIVVEDSAPRDDNDRGAETDEETAYYTSEDERPSAKHFESSIPSPPTSRPTSPSLSRSSSSSSISSIFRRSTGFHIHHTDPDQEPIEALQGIRKKSSGRRSHHKQDEHSITMCSLEIPVIVTAREHIWDGDMPSPPSYATADAPPSYGLSIEQLPPAPTYADNSNSNSNTNNSSAVSSAATSPSASPPILSNSS</sequence>
<dbReference type="GO" id="GO:0015031">
    <property type="term" value="P:protein transport"/>
    <property type="evidence" value="ECO:0007669"/>
    <property type="project" value="TreeGrafter"/>
</dbReference>
<feature type="compositionally biased region" description="Basic and acidic residues" evidence="1">
    <location>
        <begin position="301"/>
        <end position="311"/>
    </location>
</feature>
<reference evidence="4" key="1">
    <citation type="submission" date="2015-06" db="EMBL/GenBank/DDBJ databases">
        <title>Expansion of signal transduction pathways in fungi by whole-genome duplication.</title>
        <authorList>
            <consortium name="DOE Joint Genome Institute"/>
            <person name="Corrochano L.M."/>
            <person name="Kuo A."/>
            <person name="Marcet-Houben M."/>
            <person name="Polaino S."/>
            <person name="Salamov A."/>
            <person name="Villalobos J.M."/>
            <person name="Alvarez M.I."/>
            <person name="Avalos J."/>
            <person name="Benito E.P."/>
            <person name="Benoit I."/>
            <person name="Burger G."/>
            <person name="Camino L.P."/>
            <person name="Canovas D."/>
            <person name="Cerda-Olmedo E."/>
            <person name="Cheng J.-F."/>
            <person name="Dominguez A."/>
            <person name="Elias M."/>
            <person name="Eslava A.P."/>
            <person name="Glaser F."/>
            <person name="Grimwood J."/>
            <person name="Gutierrez G."/>
            <person name="Heitman J."/>
            <person name="Henrissat B."/>
            <person name="Iturriaga E.A."/>
            <person name="Lang B.F."/>
            <person name="Lavin J.L."/>
            <person name="Lee S."/>
            <person name="Li W."/>
            <person name="Lindquist E."/>
            <person name="Lopez-Garcia S."/>
            <person name="Luque E.M."/>
            <person name="Marcos A.T."/>
            <person name="Martin J."/>
            <person name="McCluskey K."/>
            <person name="Medina H.R."/>
            <person name="Miralles-Duran A."/>
            <person name="Miyazaki A."/>
            <person name="Munoz-Torres E."/>
            <person name="Oguiza J.A."/>
            <person name="Ohm R."/>
            <person name="Olmedo M."/>
            <person name="Orejas M."/>
            <person name="Ortiz-Castellanos L."/>
            <person name="Pisabarro A.G."/>
            <person name="Rodriguez-Romero J."/>
            <person name="Ruiz-Herrera J."/>
            <person name="Ruiz-Vazquez R."/>
            <person name="Sanz C."/>
            <person name="Schackwitz W."/>
            <person name="Schmutz J."/>
            <person name="Shahriari M."/>
            <person name="Shelest E."/>
            <person name="Silva-Franco F."/>
            <person name="Soanes D."/>
            <person name="Syed K."/>
            <person name="Tagua V.G."/>
            <person name="Talbot N.J."/>
            <person name="Thon M."/>
            <person name="De vries R.P."/>
            <person name="Wiebenga A."/>
            <person name="Yadav J.S."/>
            <person name="Braun E.L."/>
            <person name="Baker S."/>
            <person name="Garre V."/>
            <person name="Horwitz B."/>
            <person name="Torres-Martinez S."/>
            <person name="Idnurm A."/>
            <person name="Herrera-Estrella A."/>
            <person name="Gabaldon T."/>
            <person name="Grigoriev I.V."/>
        </authorList>
    </citation>
    <scope>NUCLEOTIDE SEQUENCE [LARGE SCALE GENOMIC DNA]</scope>
    <source>
        <strain evidence="4">NRRL 1555(-)</strain>
    </source>
</reference>
<evidence type="ECO:0000313" key="3">
    <source>
        <dbReference type="EMBL" id="OAD78935.1"/>
    </source>
</evidence>
<dbReference type="GO" id="GO:0005737">
    <property type="term" value="C:cytoplasm"/>
    <property type="evidence" value="ECO:0007669"/>
    <property type="project" value="TreeGrafter"/>
</dbReference>
<dbReference type="InterPro" id="IPR014756">
    <property type="entry name" value="Ig_E-set"/>
</dbReference>
<protein>
    <recommendedName>
        <fullName evidence="2">Arrestin-like N-terminal domain-containing protein</fullName>
    </recommendedName>
</protein>
<dbReference type="InterPro" id="IPR011021">
    <property type="entry name" value="Arrestin-like_N"/>
</dbReference>
<gene>
    <name evidence="3" type="ORF">PHYBLDRAFT_185396</name>
</gene>
<proteinExistence type="predicted"/>
<dbReference type="RefSeq" id="XP_018296975.1">
    <property type="nucleotide sequence ID" value="XM_018439072.1"/>
</dbReference>
<dbReference type="PANTHER" id="PTHR11188:SF17">
    <property type="entry name" value="FI21816P1"/>
    <property type="match status" value="1"/>
</dbReference>
<evidence type="ECO:0000259" key="2">
    <source>
        <dbReference type="Pfam" id="PF00339"/>
    </source>
</evidence>
<dbReference type="InterPro" id="IPR014752">
    <property type="entry name" value="Arrestin-like_C"/>
</dbReference>
<feature type="compositionally biased region" description="Low complexity" evidence="1">
    <location>
        <begin position="342"/>
        <end position="356"/>
    </location>
</feature>
<dbReference type="PANTHER" id="PTHR11188">
    <property type="entry name" value="ARRESTIN DOMAIN CONTAINING PROTEIN"/>
    <property type="match status" value="1"/>
</dbReference>
<dbReference type="InParanoid" id="A0A162Y8C2"/>
<dbReference type="AlphaFoldDB" id="A0A162Y8C2"/>
<feature type="region of interest" description="Disordered" evidence="1">
    <location>
        <begin position="424"/>
        <end position="487"/>
    </location>
</feature>
<keyword evidence="4" id="KW-1185">Reference proteome</keyword>
<dbReference type="GeneID" id="28999978"/>
<dbReference type="OrthoDB" id="2333384at2759"/>
<evidence type="ECO:0000313" key="4">
    <source>
        <dbReference type="Proteomes" id="UP000077315"/>
    </source>
</evidence>
<dbReference type="SUPFAM" id="SSF81296">
    <property type="entry name" value="E set domains"/>
    <property type="match status" value="1"/>
</dbReference>
<dbReference type="Proteomes" id="UP000077315">
    <property type="component" value="Unassembled WGS sequence"/>
</dbReference>
<dbReference type="Gene3D" id="2.60.40.640">
    <property type="match status" value="1"/>
</dbReference>
<dbReference type="EMBL" id="KV440973">
    <property type="protein sequence ID" value="OAD78935.1"/>
    <property type="molecule type" value="Genomic_DNA"/>
</dbReference>
<evidence type="ECO:0000256" key="1">
    <source>
        <dbReference type="SAM" id="MobiDB-lite"/>
    </source>
</evidence>